<gene>
    <name evidence="1" type="ORF">BDQ94DRAFT_155350</name>
</gene>
<dbReference type="AlphaFoldDB" id="A0A3F3PI96"/>
<accession>A0A3F3PI96</accession>
<dbReference type="Proteomes" id="UP000253729">
    <property type="component" value="Unassembled WGS sequence"/>
</dbReference>
<keyword evidence="2" id="KW-1185">Reference proteome</keyword>
<dbReference type="GeneID" id="38136808"/>
<dbReference type="EMBL" id="KZ852133">
    <property type="protein sequence ID" value="RDH26577.1"/>
    <property type="molecule type" value="Genomic_DNA"/>
</dbReference>
<evidence type="ECO:0000313" key="2">
    <source>
        <dbReference type="Proteomes" id="UP000253729"/>
    </source>
</evidence>
<evidence type="ECO:0000313" key="1">
    <source>
        <dbReference type="EMBL" id="RDH26577.1"/>
    </source>
</evidence>
<proteinExistence type="predicted"/>
<organism evidence="1 2">
    <name type="scientific">Aspergillus welwitschiae</name>
    <dbReference type="NCBI Taxonomy" id="1341132"/>
    <lineage>
        <taxon>Eukaryota</taxon>
        <taxon>Fungi</taxon>
        <taxon>Dikarya</taxon>
        <taxon>Ascomycota</taxon>
        <taxon>Pezizomycotina</taxon>
        <taxon>Eurotiomycetes</taxon>
        <taxon>Eurotiomycetidae</taxon>
        <taxon>Eurotiales</taxon>
        <taxon>Aspergillaceae</taxon>
        <taxon>Aspergillus</taxon>
        <taxon>Aspergillus subgen. Circumdati</taxon>
    </lineage>
</organism>
<sequence length="150" mass="17333">MPVDKAPHTLLPEVILVFPVQSTVKAVHIYFLRSIYGSNSANISKPDRDETLRRHVEEVTSMLILDALLRLSLFAWHFDASGEFSQELLQFIIEPLDELEEVCKVIWQQYRARSEHHVSCKVFMIEMINLLCFLDVLVARSWTSLCGRSD</sequence>
<name>A0A3F3PI96_9EURO</name>
<dbReference type="RefSeq" id="XP_026619599.1">
    <property type="nucleotide sequence ID" value="XM_026768452.1"/>
</dbReference>
<protein>
    <submittedName>
        <fullName evidence="1">Uncharacterized protein</fullName>
    </submittedName>
</protein>
<reference evidence="1 2" key="1">
    <citation type="submission" date="2018-07" db="EMBL/GenBank/DDBJ databases">
        <title>The genomes of Aspergillus section Nigri reveals drivers in fungal speciation.</title>
        <authorList>
            <consortium name="DOE Joint Genome Institute"/>
            <person name="Vesth T.C."/>
            <person name="Nybo J."/>
            <person name="Theobald S."/>
            <person name="Brandl J."/>
            <person name="Frisvad J.C."/>
            <person name="Nielsen K.F."/>
            <person name="Lyhne E.K."/>
            <person name="Kogle M.E."/>
            <person name="Kuo A."/>
            <person name="Riley R."/>
            <person name="Clum A."/>
            <person name="Nolan M."/>
            <person name="Lipzen A."/>
            <person name="Salamov A."/>
            <person name="Henrissat B."/>
            <person name="Wiebenga A."/>
            <person name="De vries R.P."/>
            <person name="Grigoriev I.V."/>
            <person name="Mortensen U.H."/>
            <person name="Andersen M.R."/>
            <person name="Baker S.E."/>
        </authorList>
    </citation>
    <scope>NUCLEOTIDE SEQUENCE [LARGE SCALE GENOMIC DNA]</scope>
    <source>
        <strain evidence="1 2">CBS 139.54b</strain>
    </source>
</reference>